<evidence type="ECO:0000256" key="1">
    <source>
        <dbReference type="SAM" id="SignalP"/>
    </source>
</evidence>
<protein>
    <submittedName>
        <fullName evidence="2">Fels-1 Prophage Protein-like family protein</fullName>
    </submittedName>
</protein>
<evidence type="ECO:0000313" key="3">
    <source>
        <dbReference type="Proteomes" id="UP000216345"/>
    </source>
</evidence>
<reference evidence="2 3" key="1">
    <citation type="submission" date="2017-07" db="EMBL/GenBank/DDBJ databases">
        <title>Phylogenetic study on the rhizospheric bacterium Ochrobactrum sp. A44.</title>
        <authorList>
            <person name="Krzyzanowska D.M."/>
            <person name="Ossowicki A."/>
            <person name="Rajewska M."/>
            <person name="Maciag T."/>
            <person name="Kaczynski Z."/>
            <person name="Czerwicka M."/>
            <person name="Jafra S."/>
        </authorList>
    </citation>
    <scope>NUCLEOTIDE SEQUENCE [LARGE SCALE GENOMIC DNA]</scope>
    <source>
        <strain evidence="2 3">PR17</strain>
    </source>
</reference>
<gene>
    <name evidence="2" type="ORF">CEV32_4913</name>
</gene>
<accession>A0A256FXW0</accession>
<dbReference type="RefSeq" id="WP_094573402.1">
    <property type="nucleotide sequence ID" value="NZ_JBHEEL010000024.1"/>
</dbReference>
<proteinExistence type="predicted"/>
<organism evidence="2 3">
    <name type="scientific">Brucella rhizosphaerae</name>
    <dbReference type="NCBI Taxonomy" id="571254"/>
    <lineage>
        <taxon>Bacteria</taxon>
        <taxon>Pseudomonadati</taxon>
        <taxon>Pseudomonadota</taxon>
        <taxon>Alphaproteobacteria</taxon>
        <taxon>Hyphomicrobiales</taxon>
        <taxon>Brucellaceae</taxon>
        <taxon>Brucella/Ochrobactrum group</taxon>
        <taxon>Brucella</taxon>
    </lineage>
</organism>
<dbReference type="AlphaFoldDB" id="A0A256FXW0"/>
<feature type="chain" id="PRO_5013010712" evidence="1">
    <location>
        <begin position="25"/>
        <end position="118"/>
    </location>
</feature>
<dbReference type="EMBL" id="NNRK01000002">
    <property type="protein sequence ID" value="OYR19590.1"/>
    <property type="molecule type" value="Genomic_DNA"/>
</dbReference>
<dbReference type="OrthoDB" id="5815745at2"/>
<keyword evidence="3" id="KW-1185">Reference proteome</keyword>
<feature type="signal peptide" evidence="1">
    <location>
        <begin position="1"/>
        <end position="24"/>
    </location>
</feature>
<name>A0A256FXW0_9HYPH</name>
<sequence length="118" mass="13157">MKRLILTSLLPSLLLIGAIYPASAAQNGLRSPTQGVLCDRYVCANDKGVSRALTERYLGKKVADKMFSQGDFDKTEFTFASGIFCDVKERLCRADRYYENGKRSGAISKKYTKLLFGE</sequence>
<keyword evidence="1" id="KW-0732">Signal</keyword>
<evidence type="ECO:0000313" key="2">
    <source>
        <dbReference type="EMBL" id="OYR19590.1"/>
    </source>
</evidence>
<dbReference type="InterPro" id="IPR008617">
    <property type="entry name" value="Uncharacterised_YcgJ"/>
</dbReference>
<dbReference type="Pfam" id="PF05666">
    <property type="entry name" value="YcgJ"/>
    <property type="match status" value="1"/>
</dbReference>
<comment type="caution">
    <text evidence="2">The sequence shown here is derived from an EMBL/GenBank/DDBJ whole genome shotgun (WGS) entry which is preliminary data.</text>
</comment>
<dbReference type="Proteomes" id="UP000216345">
    <property type="component" value="Unassembled WGS sequence"/>
</dbReference>